<evidence type="ECO:0000256" key="5">
    <source>
        <dbReference type="ARBA" id="ARBA00023242"/>
    </source>
</evidence>
<dbReference type="PANTHER" id="PTHR31429:SF120">
    <property type="entry name" value="TRANSCRIPTION FACTOR WRKY FAMILY-RELATED"/>
    <property type="match status" value="1"/>
</dbReference>
<proteinExistence type="predicted"/>
<reference evidence="6" key="1">
    <citation type="journal article" date="2016" name="Nat. Genet.">
        <title>The genome sequences of Arachis duranensis and Arachis ipaensis, the diploid ancestors of cultivated peanut.</title>
        <authorList>
            <person name="Bertioli D.J."/>
            <person name="Cannon S.B."/>
            <person name="Froenicke L."/>
            <person name="Huang G."/>
            <person name="Farmer A.D."/>
            <person name="Cannon E.K."/>
            <person name="Liu X."/>
            <person name="Gao D."/>
            <person name="Clevenger J."/>
            <person name="Dash S."/>
            <person name="Ren L."/>
            <person name="Moretzsohn M.C."/>
            <person name="Shirasawa K."/>
            <person name="Huang W."/>
            <person name="Vidigal B."/>
            <person name="Abernathy B."/>
            <person name="Chu Y."/>
            <person name="Niederhuth C.E."/>
            <person name="Umale P."/>
            <person name="Araujo A.C."/>
            <person name="Kozik A."/>
            <person name="Kim K.D."/>
            <person name="Burow M.D."/>
            <person name="Varshney R.K."/>
            <person name="Wang X."/>
            <person name="Zhang X."/>
            <person name="Barkley N."/>
            <person name="Guimaraes P.M."/>
            <person name="Isobe S."/>
            <person name="Guo B."/>
            <person name="Liao B."/>
            <person name="Stalker H.T."/>
            <person name="Schmitz R.J."/>
            <person name="Scheffler B.E."/>
            <person name="Leal-Bertioli S.C."/>
            <person name="Xun X."/>
            <person name="Jackson S.A."/>
            <person name="Michelmore R."/>
            <person name="Ozias-Akins P."/>
        </authorList>
    </citation>
    <scope>NUCLEOTIDE SEQUENCE [LARGE SCALE GENOMIC DNA]</scope>
    <source>
        <strain evidence="6">cv. V14167</strain>
    </source>
</reference>
<keyword evidence="4" id="KW-0804">Transcription</keyword>
<evidence type="ECO:0000256" key="2">
    <source>
        <dbReference type="ARBA" id="ARBA00023015"/>
    </source>
</evidence>
<dbReference type="GO" id="GO:0005634">
    <property type="term" value="C:nucleus"/>
    <property type="evidence" value="ECO:0007669"/>
    <property type="project" value="UniProtKB-SubCell"/>
</dbReference>
<dbReference type="InterPro" id="IPR044810">
    <property type="entry name" value="WRKY_plant"/>
</dbReference>
<protein>
    <submittedName>
        <fullName evidence="7">Probable WRKY transcription factor 40</fullName>
    </submittedName>
</protein>
<accession>A0A6P4DQN5</accession>
<dbReference type="Gene3D" id="2.20.25.80">
    <property type="entry name" value="WRKY domain"/>
    <property type="match status" value="1"/>
</dbReference>
<dbReference type="KEGG" id="adu:107495669"/>
<dbReference type="GO" id="GO:0031347">
    <property type="term" value="P:regulation of defense response"/>
    <property type="evidence" value="ECO:0007669"/>
    <property type="project" value="UniProtKB-ARBA"/>
</dbReference>
<dbReference type="GeneID" id="107495669"/>
<gene>
    <name evidence="7" type="primary">LOC107495669</name>
</gene>
<dbReference type="GO" id="GO:0050832">
    <property type="term" value="P:defense response to fungus"/>
    <property type="evidence" value="ECO:0007669"/>
    <property type="project" value="UniProtKB-ARBA"/>
</dbReference>
<dbReference type="GO" id="GO:0002237">
    <property type="term" value="P:response to molecule of bacterial origin"/>
    <property type="evidence" value="ECO:0007669"/>
    <property type="project" value="UniProtKB-ARBA"/>
</dbReference>
<evidence type="ECO:0000313" key="6">
    <source>
        <dbReference type="Proteomes" id="UP000515211"/>
    </source>
</evidence>
<dbReference type="RefSeq" id="XP_020981101.1">
    <property type="nucleotide sequence ID" value="XM_021125442.2"/>
</dbReference>
<evidence type="ECO:0000256" key="4">
    <source>
        <dbReference type="ARBA" id="ARBA00023163"/>
    </source>
</evidence>
<dbReference type="GO" id="GO:0003700">
    <property type="term" value="F:DNA-binding transcription factor activity"/>
    <property type="evidence" value="ECO:0007669"/>
    <property type="project" value="InterPro"/>
</dbReference>
<keyword evidence="5" id="KW-0539">Nucleus</keyword>
<dbReference type="SMART" id="SM00774">
    <property type="entry name" value="WRKY"/>
    <property type="match status" value="1"/>
</dbReference>
<dbReference type="GO" id="GO:0042742">
    <property type="term" value="P:defense response to bacterium"/>
    <property type="evidence" value="ECO:0007669"/>
    <property type="project" value="UniProtKB-ARBA"/>
</dbReference>
<comment type="subcellular location">
    <subcellularLocation>
        <location evidence="1">Nucleus</location>
    </subcellularLocation>
</comment>
<dbReference type="SUPFAM" id="SSF118290">
    <property type="entry name" value="WRKY DNA-binding domain"/>
    <property type="match status" value="1"/>
</dbReference>
<evidence type="ECO:0000313" key="7">
    <source>
        <dbReference type="RefSeq" id="XP_020981101.1"/>
    </source>
</evidence>
<dbReference type="Pfam" id="PF03106">
    <property type="entry name" value="WRKY"/>
    <property type="match status" value="1"/>
</dbReference>
<dbReference type="Proteomes" id="UP000515211">
    <property type="component" value="Chromosome 6"/>
</dbReference>
<keyword evidence="2" id="KW-0805">Transcription regulation</keyword>
<dbReference type="GO" id="GO:0043565">
    <property type="term" value="F:sequence-specific DNA binding"/>
    <property type="evidence" value="ECO:0007669"/>
    <property type="project" value="InterPro"/>
</dbReference>
<evidence type="ECO:0000256" key="1">
    <source>
        <dbReference type="ARBA" id="ARBA00004123"/>
    </source>
</evidence>
<reference evidence="7" key="2">
    <citation type="submission" date="2025-08" db="UniProtKB">
        <authorList>
            <consortium name="RefSeq"/>
        </authorList>
    </citation>
    <scope>IDENTIFICATION</scope>
    <source>
        <tissue evidence="7">Whole plant</tissue>
    </source>
</reference>
<organism evidence="6 7">
    <name type="scientific">Arachis duranensis</name>
    <name type="common">Wild peanut</name>
    <dbReference type="NCBI Taxonomy" id="130453"/>
    <lineage>
        <taxon>Eukaryota</taxon>
        <taxon>Viridiplantae</taxon>
        <taxon>Streptophyta</taxon>
        <taxon>Embryophyta</taxon>
        <taxon>Tracheophyta</taxon>
        <taxon>Spermatophyta</taxon>
        <taxon>Magnoliopsida</taxon>
        <taxon>eudicotyledons</taxon>
        <taxon>Gunneridae</taxon>
        <taxon>Pentapetalae</taxon>
        <taxon>rosids</taxon>
        <taxon>fabids</taxon>
        <taxon>Fabales</taxon>
        <taxon>Fabaceae</taxon>
        <taxon>Papilionoideae</taxon>
        <taxon>50 kb inversion clade</taxon>
        <taxon>dalbergioids sensu lato</taxon>
        <taxon>Dalbergieae</taxon>
        <taxon>Pterocarpus clade</taxon>
        <taxon>Arachis</taxon>
    </lineage>
</organism>
<sequence>MDSTCVDTSLNLNLSPSPTHMNPTVAEVVLVEELHRLSSENKRLTETLTHMCVSYEALQKHLTKLMNTSSDCYNHHQSRKRKAESYENCNDEEESLFIKRPNNIVHHHNNNNNKVSKVLVKTDASDSSLYVMDGYQWRKYGQKVTRDNPSPRAYFRCSFAPSCPVKKKVQRSVEDPTILVATYEGEHNHGRSQTEISLVSSQSHSSETIIPLVSSPSSRIMSSPTTLDLVKNSISCVDIDHNAQNKSSSSSYIHKFLVQEMATSLTSDPNFTAVLATAISGKILEQTSLEKL</sequence>
<dbReference type="FunFam" id="2.20.25.80:FF:000008">
    <property type="entry name" value="WRKY transcription factor 40"/>
    <property type="match status" value="1"/>
</dbReference>
<name>A0A6P4DQN5_ARADU</name>
<dbReference type="PROSITE" id="PS50811">
    <property type="entry name" value="WRKY"/>
    <property type="match status" value="1"/>
</dbReference>
<dbReference type="InterPro" id="IPR036576">
    <property type="entry name" value="WRKY_dom_sf"/>
</dbReference>
<evidence type="ECO:0000256" key="3">
    <source>
        <dbReference type="ARBA" id="ARBA00023125"/>
    </source>
</evidence>
<keyword evidence="6" id="KW-1185">Reference proteome</keyword>
<dbReference type="PANTHER" id="PTHR31429">
    <property type="entry name" value="WRKY TRANSCRIPTION FACTOR 36-RELATED"/>
    <property type="match status" value="1"/>
</dbReference>
<dbReference type="InterPro" id="IPR003657">
    <property type="entry name" value="WRKY_dom"/>
</dbReference>
<keyword evidence="3" id="KW-0238">DNA-binding</keyword>
<dbReference type="AlphaFoldDB" id="A0A6P4DQN5"/>
<dbReference type="GO" id="GO:0009751">
    <property type="term" value="P:response to salicylic acid"/>
    <property type="evidence" value="ECO:0007669"/>
    <property type="project" value="UniProtKB-ARBA"/>
</dbReference>